<gene>
    <name evidence="3" type="ORF">PCOR1329_LOCUS26586</name>
</gene>
<dbReference type="InterPro" id="IPR036597">
    <property type="entry name" value="Fido-like_dom_sf"/>
</dbReference>
<comment type="caution">
    <text evidence="3">The sequence shown here is derived from an EMBL/GenBank/DDBJ whole genome shotgun (WGS) entry which is preliminary data.</text>
</comment>
<feature type="domain" description="Fido" evidence="2">
    <location>
        <begin position="583"/>
        <end position="743"/>
    </location>
</feature>
<evidence type="ECO:0000256" key="1">
    <source>
        <dbReference type="SAM" id="MobiDB-lite"/>
    </source>
</evidence>
<reference evidence="3" key="1">
    <citation type="submission" date="2023-10" db="EMBL/GenBank/DDBJ databases">
        <authorList>
            <person name="Chen Y."/>
            <person name="Shah S."/>
            <person name="Dougan E. K."/>
            <person name="Thang M."/>
            <person name="Chan C."/>
        </authorList>
    </citation>
    <scope>NUCLEOTIDE SEQUENCE [LARGE SCALE GENOMIC DNA]</scope>
</reference>
<organism evidence="3 4">
    <name type="scientific">Prorocentrum cordatum</name>
    <dbReference type="NCBI Taxonomy" id="2364126"/>
    <lineage>
        <taxon>Eukaryota</taxon>
        <taxon>Sar</taxon>
        <taxon>Alveolata</taxon>
        <taxon>Dinophyceae</taxon>
        <taxon>Prorocentrales</taxon>
        <taxon>Prorocentraceae</taxon>
        <taxon>Prorocentrum</taxon>
    </lineage>
</organism>
<feature type="region of interest" description="Disordered" evidence="1">
    <location>
        <begin position="336"/>
        <end position="360"/>
    </location>
</feature>
<feature type="non-terminal residue" evidence="3">
    <location>
        <position position="1"/>
    </location>
</feature>
<feature type="region of interest" description="Disordered" evidence="1">
    <location>
        <begin position="29"/>
        <end position="50"/>
    </location>
</feature>
<dbReference type="PROSITE" id="PS51459">
    <property type="entry name" value="FIDO"/>
    <property type="match status" value="1"/>
</dbReference>
<dbReference type="EMBL" id="CAUYUJ010009481">
    <property type="protein sequence ID" value="CAK0826925.1"/>
    <property type="molecule type" value="Genomic_DNA"/>
</dbReference>
<dbReference type="Proteomes" id="UP001189429">
    <property type="component" value="Unassembled WGS sequence"/>
</dbReference>
<proteinExistence type="predicted"/>
<dbReference type="Gene3D" id="1.10.3290.10">
    <property type="entry name" value="Fido-like domain"/>
    <property type="match status" value="1"/>
</dbReference>
<name>A0ABN9S550_9DINO</name>
<evidence type="ECO:0000313" key="4">
    <source>
        <dbReference type="Proteomes" id="UP001189429"/>
    </source>
</evidence>
<accession>A0ABN9S550</accession>
<evidence type="ECO:0000259" key="2">
    <source>
        <dbReference type="PROSITE" id="PS51459"/>
    </source>
</evidence>
<dbReference type="Pfam" id="PF02661">
    <property type="entry name" value="Fic"/>
    <property type="match status" value="1"/>
</dbReference>
<sequence>PAGRRAGPLAGALLAGVARGRWAVQEVRRSASSRGDLPGQGGAGLVSRAPGGRGPAGCAAAGRLPPHAQPFGFHVQRGAAGEVPKGLQGCTFDARSDGVLPGSSTAAHCAYAVQYEFPWFPLLAGLSTSPEVKSSMAEAIAPLVRGGVQMARRWWLAYELFHEALPLEGLEEVRGVAAIPFLPPERFFCVSGELSARHGVVDNLLGGRDFCPFVEKFAGAADASREFHAELLEVLSPIPEDQTAAYRRARVALRRGGGVSSGPASADRSTARRCWRAAIVQGRASHAVIVRGGNLYMTTAWRVSFRSLGRRWIWTYSGPRGLKYTHVHRPLGHQDVGSHAVDLDKSPPRNQSRGLRRGCVSREDGQRFVAEARQGQKSHFVPDSVLLTGITRTVSIDFRVASRISGTSAGQNTDPRGPPKAQAYAVVCSSAVCMLTVKEFLAEGGIDHGGLVDRANIDRLVGQLSDSGFVMSEQEVERLAEVFCLAPGAQRGSAASSLRAFAVWIRGEEGLASRLREHLLGAVPADYRWHAPGEDFLERLSRVISHIETRASQMIEGELPPEKKARFFVDVISNPWDRDGVCIDAALCTSLQQGLLSADRYKLVSKTQVDGGFQRINQNWVSSEKYDDMVGKVKELHHLPPPPTVLDKLLDGYFACVQKMMADERMDPIVCATIAKVAFNTIHPMVDGNGRVQRMIFQLVLFKYGFLPRLNVPVSVIMLQDRTAYEVMQGRHVEQVMAGVVYEETETDVEEGGDGFRHVDEGDGIMALYQYQDFTFAVSSMMKLMQNTLPVIAAKAYFLQRFDWRVDELLKGDALMPPRAATRIAKVFKNDGGSGGISVRKLVKLLLLDGWRIGFRRIFRFLAMASRAEDKVSLKSIGQRLSDSWRRSRRRLWIMSSGQVMGSSSTGRVRWVGVSLDKFAACELALRRALKVSNVGDTVVAVHYPKDMSDFSADLFPELANDINSEVKAVRAQLMAKVQGVVDAHMPEGVLFRAFIGPPSAYRPAYSLCEDAKVAEVKPYRIYTGYDQFEHHRTFTDYVVRHAPCDVTLVKGDFSAVGTTVRWVGISARNFDISGSALIKAFAHSKPGDSVIAMHYPVNPFVEGMSSVFEAHMSSMGEAEMMNVLMDNEKCRAAERAERIANQWCKDGVRFEMYVGELTSEPHVQIVRDAETGVGEQPQPPHTIYIGYTGRTDRDRLVDPSKMYDVAEYIVRRAPCNVVIVKESQQAMRSRIHGRRHLPVVSADGP</sequence>
<dbReference type="SUPFAM" id="SSF140931">
    <property type="entry name" value="Fic-like"/>
    <property type="match status" value="1"/>
</dbReference>
<protein>
    <recommendedName>
        <fullName evidence="2">Fido domain-containing protein</fullName>
    </recommendedName>
</protein>
<dbReference type="InterPro" id="IPR003812">
    <property type="entry name" value="Fido"/>
</dbReference>
<dbReference type="PANTHER" id="PTHR13504">
    <property type="entry name" value="FIDO DOMAIN-CONTAINING PROTEIN DDB_G0283145"/>
    <property type="match status" value="1"/>
</dbReference>
<dbReference type="Gene3D" id="3.40.50.12370">
    <property type="match status" value="1"/>
</dbReference>
<keyword evidence="4" id="KW-1185">Reference proteome</keyword>
<evidence type="ECO:0000313" key="3">
    <source>
        <dbReference type="EMBL" id="CAK0826925.1"/>
    </source>
</evidence>
<dbReference type="InterPro" id="IPR040198">
    <property type="entry name" value="Fido_containing"/>
</dbReference>
<dbReference type="PANTHER" id="PTHR13504:SF38">
    <property type="entry name" value="FIDO DOMAIN-CONTAINING PROTEIN"/>
    <property type="match status" value="1"/>
</dbReference>